<dbReference type="AlphaFoldDB" id="A0A2S4S1K1"/>
<name>A0A2S4S1K1_CITAM</name>
<sequence length="231" mass="25489">MRYPVTLTPDSGGYVVSFPDVPEALTQGDTREEALANALDALVTAFEFYFEDNERIPEPGPVVDEFVEVPSSFAAKVLMLNAFVESGITRVELASRMGIKKQEITRLFDLNHTTKIDTIRQAMATMNKPLTLSSFVQLDVYQVKDADDQLSVMLKRGEVVYFAASPITNPKAVYLYSGVVVANEYPESSFIVIKDFIQVGSDIPELVTLSKQPVMSIVAEVSHLAANCLIK</sequence>
<comment type="caution">
    <text evidence="2">The sequence shown here is derived from an EMBL/GenBank/DDBJ whole genome shotgun (WGS) entry which is preliminary data.</text>
</comment>
<gene>
    <name evidence="2" type="ORF">C3430_01015</name>
</gene>
<evidence type="ECO:0000259" key="1">
    <source>
        <dbReference type="Pfam" id="PF15919"/>
    </source>
</evidence>
<dbReference type="InterPro" id="IPR035069">
    <property type="entry name" value="TTHA1013/TTHA0281-like"/>
</dbReference>
<protein>
    <recommendedName>
        <fullName evidence="1">HicB-like antitoxin of toxin-antitoxin system domain-containing protein</fullName>
    </recommendedName>
</protein>
<dbReference type="Pfam" id="PF15919">
    <property type="entry name" value="HicB_lk_antitox"/>
    <property type="match status" value="1"/>
</dbReference>
<dbReference type="EMBL" id="PQLX01000001">
    <property type="protein sequence ID" value="POU67713.1"/>
    <property type="molecule type" value="Genomic_DNA"/>
</dbReference>
<dbReference type="PANTHER" id="PTHR34504:SF4">
    <property type="entry name" value="ANTITOXIN HICB"/>
    <property type="match status" value="1"/>
</dbReference>
<dbReference type="Gene3D" id="3.30.160.250">
    <property type="match status" value="1"/>
</dbReference>
<organism evidence="2 3">
    <name type="scientific">Citrobacter amalonaticus</name>
    <dbReference type="NCBI Taxonomy" id="35703"/>
    <lineage>
        <taxon>Bacteria</taxon>
        <taxon>Pseudomonadati</taxon>
        <taxon>Pseudomonadota</taxon>
        <taxon>Gammaproteobacteria</taxon>
        <taxon>Enterobacterales</taxon>
        <taxon>Enterobacteriaceae</taxon>
        <taxon>Citrobacter</taxon>
    </lineage>
</organism>
<accession>A0A2S4S1K1</accession>
<evidence type="ECO:0000313" key="2">
    <source>
        <dbReference type="EMBL" id="POU67713.1"/>
    </source>
</evidence>
<feature type="domain" description="HicB-like antitoxin of toxin-antitoxin system" evidence="1">
    <location>
        <begin position="3"/>
        <end position="70"/>
    </location>
</feature>
<reference evidence="2 3" key="1">
    <citation type="submission" date="2018-01" db="EMBL/GenBank/DDBJ databases">
        <title>Complete genome sequences of 14 Citrobacter spp. isolated from plant in Canada.</title>
        <authorList>
            <person name="Bhandare S.G."/>
            <person name="Colavecchio A."/>
            <person name="Jeukens J."/>
            <person name="Emond-Rheault J.-G."/>
            <person name="Freschi L."/>
            <person name="Hamel J."/>
            <person name="Kukavica-Ibrulj I."/>
            <person name="Levesque R."/>
            <person name="Goodridge L."/>
        </authorList>
    </citation>
    <scope>NUCLEOTIDE SEQUENCE [LARGE SCALE GENOMIC DNA]</scope>
    <source>
        <strain evidence="2 3">S1285</strain>
    </source>
</reference>
<dbReference type="InterPro" id="IPR031807">
    <property type="entry name" value="HicB-like"/>
</dbReference>
<dbReference type="InterPro" id="IPR051404">
    <property type="entry name" value="TA_system_antitoxin"/>
</dbReference>
<dbReference type="Proteomes" id="UP000237003">
    <property type="component" value="Unassembled WGS sequence"/>
</dbReference>
<dbReference type="SUPFAM" id="SSF143100">
    <property type="entry name" value="TTHA1013/TTHA0281-like"/>
    <property type="match status" value="1"/>
</dbReference>
<proteinExistence type="predicted"/>
<evidence type="ECO:0000313" key="3">
    <source>
        <dbReference type="Proteomes" id="UP000237003"/>
    </source>
</evidence>
<dbReference type="PANTHER" id="PTHR34504">
    <property type="entry name" value="ANTITOXIN HICB"/>
    <property type="match status" value="1"/>
</dbReference>
<dbReference type="OrthoDB" id="5772151at2"/>